<proteinExistence type="predicted"/>
<keyword evidence="1" id="KW-0472">Membrane</keyword>
<evidence type="ECO:0000256" key="1">
    <source>
        <dbReference type="SAM" id="Phobius"/>
    </source>
</evidence>
<dbReference type="EMBL" id="NIZW01000040">
    <property type="protein sequence ID" value="PHQ31743.1"/>
    <property type="molecule type" value="Genomic_DNA"/>
</dbReference>
<evidence type="ECO:0000313" key="2">
    <source>
        <dbReference type="EMBL" id="PHQ31743.1"/>
    </source>
</evidence>
<comment type="caution">
    <text evidence="2">The sequence shown here is derived from an EMBL/GenBank/DDBJ whole genome shotgun (WGS) entry which is preliminary data.</text>
</comment>
<keyword evidence="1" id="KW-0812">Transmembrane</keyword>
<accession>A0A2G1VY83</accession>
<sequence length="133" mass="14595">MMQANRMNSIKVSRLLAHSSILLIPLSAALFWWEGYSFLQTLVGAAAITASFCAMEYAGKIIQKWTGRSSARNPQSDAVYYIICFSVLIPFSRFSTEAGISLFTLAFASVMTIGRIAGQLLFGEHESSSKLVD</sequence>
<protein>
    <submittedName>
        <fullName evidence="2">Uncharacterized protein</fullName>
    </submittedName>
</protein>
<keyword evidence="3" id="KW-1185">Reference proteome</keyword>
<dbReference type="AlphaFoldDB" id="A0A2G1VY83"/>
<dbReference type="OrthoDB" id="10005988at2"/>
<gene>
    <name evidence="2" type="ORF">CEE69_29315</name>
</gene>
<feature type="transmembrane region" description="Helical" evidence="1">
    <location>
        <begin position="78"/>
        <end position="94"/>
    </location>
</feature>
<name>A0A2G1VY83_9BACT</name>
<dbReference type="RefSeq" id="WP_099264126.1">
    <property type="nucleotide sequence ID" value="NZ_NIZW01000040.1"/>
</dbReference>
<organism evidence="2 3">
    <name type="scientific">Rhodopirellula bahusiensis</name>
    <dbReference type="NCBI Taxonomy" id="2014065"/>
    <lineage>
        <taxon>Bacteria</taxon>
        <taxon>Pseudomonadati</taxon>
        <taxon>Planctomycetota</taxon>
        <taxon>Planctomycetia</taxon>
        <taxon>Pirellulales</taxon>
        <taxon>Pirellulaceae</taxon>
        <taxon>Rhodopirellula</taxon>
    </lineage>
</organism>
<reference evidence="2 3" key="1">
    <citation type="submission" date="2017-06" db="EMBL/GenBank/DDBJ databases">
        <title>Description of Rhodopirellula bahusiensis sp. nov.</title>
        <authorList>
            <person name="Kizina J."/>
            <person name="Harder J."/>
        </authorList>
    </citation>
    <scope>NUCLEOTIDE SEQUENCE [LARGE SCALE GENOMIC DNA]</scope>
    <source>
        <strain evidence="2 3">SWK21</strain>
    </source>
</reference>
<dbReference type="GeneID" id="90611948"/>
<feature type="transmembrane region" description="Helical" evidence="1">
    <location>
        <begin position="38"/>
        <end position="58"/>
    </location>
</feature>
<dbReference type="Proteomes" id="UP000225740">
    <property type="component" value="Unassembled WGS sequence"/>
</dbReference>
<evidence type="ECO:0000313" key="3">
    <source>
        <dbReference type="Proteomes" id="UP000225740"/>
    </source>
</evidence>
<keyword evidence="1" id="KW-1133">Transmembrane helix</keyword>
<feature type="transmembrane region" description="Helical" evidence="1">
    <location>
        <begin position="100"/>
        <end position="122"/>
    </location>
</feature>